<keyword evidence="2" id="KW-0540">Nuclease</keyword>
<dbReference type="AlphaFoldDB" id="A0A1I2K0K7"/>
<evidence type="ECO:0000313" key="2">
    <source>
        <dbReference type="EMBL" id="SFF58651.1"/>
    </source>
</evidence>
<dbReference type="Proteomes" id="UP000199513">
    <property type="component" value="Unassembled WGS sequence"/>
</dbReference>
<evidence type="ECO:0000313" key="3">
    <source>
        <dbReference type="Proteomes" id="UP000199513"/>
    </source>
</evidence>
<evidence type="ECO:0000259" key="1">
    <source>
        <dbReference type="Pfam" id="PF20296"/>
    </source>
</evidence>
<accession>A0A1I2K0K7</accession>
<dbReference type="InterPro" id="IPR046894">
    <property type="entry name" value="MTaX1"/>
</dbReference>
<protein>
    <submittedName>
        <fullName evidence="2">Putative restriction endonuclease</fullName>
    </submittedName>
</protein>
<keyword evidence="2" id="KW-0255">Endonuclease</keyword>
<keyword evidence="3" id="KW-1185">Reference proteome</keyword>
<sequence length="209" mass="24042">MARHRKYDLLDVIVQSINDCGWNVLYVGDISQHPFVLKIYNNEESYLLRIYIWNLTHGGGAARPKDEYRIQITGADHFEQHKGEKTLILGWWGEVGVFAGFDYTKHTGKLGFSPSMQIREEFLRKALINGFSPCDKGNNEIAIAFRPDFFVSYVQSLEQLHGFGTSKKDFKVLETVSDQPLELNTELIEQVSKQRQTAVIQLILKSKRF</sequence>
<dbReference type="STRING" id="1003.SAMN04488541_10699"/>
<gene>
    <name evidence="2" type="ORF">SAMN04488541_10699</name>
</gene>
<name>A0A1I2K0K7_9BACT</name>
<keyword evidence="2" id="KW-0378">Hydrolase</keyword>
<dbReference type="EMBL" id="FONY01000069">
    <property type="protein sequence ID" value="SFF58651.1"/>
    <property type="molecule type" value="Genomic_DNA"/>
</dbReference>
<dbReference type="Pfam" id="PF20296">
    <property type="entry name" value="MTaX1"/>
    <property type="match status" value="1"/>
</dbReference>
<feature type="domain" description="Methylase-associated X1" evidence="1">
    <location>
        <begin position="48"/>
        <end position="154"/>
    </location>
</feature>
<dbReference type="RefSeq" id="WP_091549449.1">
    <property type="nucleotide sequence ID" value="NZ_FONY01000069.1"/>
</dbReference>
<dbReference type="GO" id="GO:0004519">
    <property type="term" value="F:endonuclease activity"/>
    <property type="evidence" value="ECO:0007669"/>
    <property type="project" value="UniProtKB-KW"/>
</dbReference>
<reference evidence="2 3" key="1">
    <citation type="submission" date="2016-10" db="EMBL/GenBank/DDBJ databases">
        <authorList>
            <person name="de Groot N.N."/>
        </authorList>
    </citation>
    <scope>NUCLEOTIDE SEQUENCE [LARGE SCALE GENOMIC DNA]</scope>
    <source>
        <strain>GEY</strain>
        <strain evidence="3">DSM 9560</strain>
    </source>
</reference>
<organism evidence="2 3">
    <name type="scientific">Thermoflexibacter ruber</name>
    <dbReference type="NCBI Taxonomy" id="1003"/>
    <lineage>
        <taxon>Bacteria</taxon>
        <taxon>Pseudomonadati</taxon>
        <taxon>Bacteroidota</taxon>
        <taxon>Cytophagia</taxon>
        <taxon>Cytophagales</taxon>
        <taxon>Thermoflexibacteraceae</taxon>
        <taxon>Thermoflexibacter</taxon>
    </lineage>
</organism>
<dbReference type="OrthoDB" id="1445005at2"/>
<proteinExistence type="predicted"/>